<dbReference type="Gene3D" id="3.30.60.90">
    <property type="match status" value="1"/>
</dbReference>
<dbReference type="CDD" id="cd05992">
    <property type="entry name" value="PB1"/>
    <property type="match status" value="1"/>
</dbReference>
<evidence type="ECO:0000259" key="8">
    <source>
        <dbReference type="PROSITE" id="PS51745"/>
    </source>
</evidence>
<evidence type="ECO:0000256" key="3">
    <source>
        <dbReference type="ARBA" id="ARBA00022833"/>
    </source>
</evidence>
<dbReference type="InterPro" id="IPR053793">
    <property type="entry name" value="PB1-like"/>
</dbReference>
<keyword evidence="2 4" id="KW-0863">Zinc-finger</keyword>
<feature type="region of interest" description="Disordered" evidence="5">
    <location>
        <begin position="1664"/>
        <end position="1728"/>
    </location>
</feature>
<dbReference type="PANTHER" id="PTHR20930">
    <property type="entry name" value="OVARIAN CARCINOMA ANTIGEN CA125-RELATED"/>
    <property type="match status" value="1"/>
</dbReference>
<protein>
    <recommendedName>
        <fullName evidence="11">ZZ-type domain-containing protein</fullName>
    </recommendedName>
</protein>
<dbReference type="InterPro" id="IPR009060">
    <property type="entry name" value="UBA-like_sf"/>
</dbReference>
<feature type="region of interest" description="Disordered" evidence="5">
    <location>
        <begin position="466"/>
        <end position="500"/>
    </location>
</feature>
<dbReference type="GO" id="GO:0000407">
    <property type="term" value="C:phagophore assembly site"/>
    <property type="evidence" value="ECO:0007669"/>
    <property type="project" value="TreeGrafter"/>
</dbReference>
<dbReference type="PROSITE" id="PS51745">
    <property type="entry name" value="PB1"/>
    <property type="match status" value="1"/>
</dbReference>
<dbReference type="GO" id="GO:0043130">
    <property type="term" value="F:ubiquitin binding"/>
    <property type="evidence" value="ECO:0007669"/>
    <property type="project" value="TreeGrafter"/>
</dbReference>
<evidence type="ECO:0000256" key="5">
    <source>
        <dbReference type="SAM" id="MobiDB-lite"/>
    </source>
</evidence>
<dbReference type="SUPFAM" id="SSF57850">
    <property type="entry name" value="RING/U-box"/>
    <property type="match status" value="1"/>
</dbReference>
<dbReference type="CDD" id="cd14319">
    <property type="entry name" value="UBA_NBR1"/>
    <property type="match status" value="1"/>
</dbReference>
<dbReference type="PANTHER" id="PTHR20930:SF0">
    <property type="entry name" value="PROTEIN ILRUN"/>
    <property type="match status" value="1"/>
</dbReference>
<dbReference type="Pfam" id="PF00569">
    <property type="entry name" value="ZZ"/>
    <property type="match status" value="1"/>
</dbReference>
<keyword evidence="3" id="KW-0862">Zinc</keyword>
<dbReference type="PROSITE" id="PS50030">
    <property type="entry name" value="UBA"/>
    <property type="match status" value="1"/>
</dbReference>
<accession>A0AAE0Z172</accession>
<dbReference type="Gene3D" id="1.10.8.10">
    <property type="entry name" value="DNA helicase RuvA subunit, C-terminal domain"/>
    <property type="match status" value="1"/>
</dbReference>
<dbReference type="InterPro" id="IPR000433">
    <property type="entry name" value="Znf_ZZ"/>
</dbReference>
<feature type="compositionally biased region" description="Acidic residues" evidence="5">
    <location>
        <begin position="1298"/>
        <end position="1309"/>
    </location>
</feature>
<gene>
    <name evidence="9" type="ORF">RRG08_034708</name>
</gene>
<feature type="compositionally biased region" description="Low complexity" evidence="5">
    <location>
        <begin position="982"/>
        <end position="993"/>
    </location>
</feature>
<feature type="region of interest" description="Disordered" evidence="5">
    <location>
        <begin position="399"/>
        <end position="428"/>
    </location>
</feature>
<feature type="compositionally biased region" description="Basic and acidic residues" evidence="5">
    <location>
        <begin position="1273"/>
        <end position="1284"/>
    </location>
</feature>
<feature type="compositionally biased region" description="Acidic residues" evidence="5">
    <location>
        <begin position="1262"/>
        <end position="1272"/>
    </location>
</feature>
<feature type="compositionally biased region" description="Polar residues" evidence="5">
    <location>
        <begin position="399"/>
        <end position="408"/>
    </location>
</feature>
<dbReference type="GO" id="GO:0016236">
    <property type="term" value="P:macroautophagy"/>
    <property type="evidence" value="ECO:0007669"/>
    <property type="project" value="TreeGrafter"/>
</dbReference>
<dbReference type="InterPro" id="IPR043145">
    <property type="entry name" value="Znf_ZZ_sf"/>
</dbReference>
<organism evidence="9 10">
    <name type="scientific">Elysia crispata</name>
    <name type="common">lettuce slug</name>
    <dbReference type="NCBI Taxonomy" id="231223"/>
    <lineage>
        <taxon>Eukaryota</taxon>
        <taxon>Metazoa</taxon>
        <taxon>Spiralia</taxon>
        <taxon>Lophotrochozoa</taxon>
        <taxon>Mollusca</taxon>
        <taxon>Gastropoda</taxon>
        <taxon>Heterobranchia</taxon>
        <taxon>Euthyneura</taxon>
        <taxon>Panpulmonata</taxon>
        <taxon>Sacoglossa</taxon>
        <taxon>Placobranchoidea</taxon>
        <taxon>Plakobranchidae</taxon>
        <taxon>Elysia</taxon>
    </lineage>
</organism>
<evidence type="ECO:0000313" key="9">
    <source>
        <dbReference type="EMBL" id="KAK3760867.1"/>
    </source>
</evidence>
<dbReference type="EMBL" id="JAWDGP010004939">
    <property type="protein sequence ID" value="KAK3760867.1"/>
    <property type="molecule type" value="Genomic_DNA"/>
</dbReference>
<dbReference type="GO" id="GO:0070013">
    <property type="term" value="C:intracellular organelle lumen"/>
    <property type="evidence" value="ECO:0007669"/>
    <property type="project" value="UniProtKB-ARBA"/>
</dbReference>
<reference evidence="9" key="1">
    <citation type="journal article" date="2023" name="G3 (Bethesda)">
        <title>A reference genome for the long-term kleptoplast-retaining sea slug Elysia crispata morphotype clarki.</title>
        <authorList>
            <person name="Eastman K.E."/>
            <person name="Pendleton A.L."/>
            <person name="Shaikh M.A."/>
            <person name="Suttiyut T."/>
            <person name="Ogas R."/>
            <person name="Tomko P."/>
            <person name="Gavelis G."/>
            <person name="Widhalm J.R."/>
            <person name="Wisecaver J.H."/>
        </authorList>
    </citation>
    <scope>NUCLEOTIDE SEQUENCE</scope>
    <source>
        <strain evidence="9">ECLA1</strain>
    </source>
</reference>
<feature type="compositionally biased region" description="Basic and acidic residues" evidence="5">
    <location>
        <begin position="637"/>
        <end position="691"/>
    </location>
</feature>
<dbReference type="Gene3D" id="3.10.20.90">
    <property type="entry name" value="Phosphatidylinositol 3-kinase Catalytic Subunit, Chain A, domain 1"/>
    <property type="match status" value="1"/>
</dbReference>
<name>A0AAE0Z172_9GAST</name>
<feature type="compositionally biased region" description="Basic and acidic residues" evidence="5">
    <location>
        <begin position="885"/>
        <end position="896"/>
    </location>
</feature>
<evidence type="ECO:0000259" key="6">
    <source>
        <dbReference type="PROSITE" id="PS50030"/>
    </source>
</evidence>
<keyword evidence="10" id="KW-1185">Reference proteome</keyword>
<feature type="region of interest" description="Disordered" evidence="5">
    <location>
        <begin position="1262"/>
        <end position="1319"/>
    </location>
</feature>
<dbReference type="CDD" id="cd02340">
    <property type="entry name" value="ZZ_NBR1_like"/>
    <property type="match status" value="1"/>
</dbReference>
<feature type="region of interest" description="Disordered" evidence="5">
    <location>
        <begin position="846"/>
        <end position="896"/>
    </location>
</feature>
<evidence type="ECO:0000256" key="2">
    <source>
        <dbReference type="ARBA" id="ARBA00022771"/>
    </source>
</evidence>
<proteinExistence type="predicted"/>
<dbReference type="SMART" id="SM00291">
    <property type="entry name" value="ZnF_ZZ"/>
    <property type="match status" value="1"/>
</dbReference>
<dbReference type="FunFam" id="3.30.60.90:FF:000007">
    <property type="entry name" value="Next to BRCA1 gene 1 protein"/>
    <property type="match status" value="1"/>
</dbReference>
<evidence type="ECO:0000256" key="4">
    <source>
        <dbReference type="PROSITE-ProRule" id="PRU00228"/>
    </source>
</evidence>
<dbReference type="Proteomes" id="UP001283361">
    <property type="component" value="Unassembled WGS sequence"/>
</dbReference>
<feature type="compositionally biased region" description="Polar residues" evidence="5">
    <location>
        <begin position="466"/>
        <end position="488"/>
    </location>
</feature>
<sequence length="1866" mass="202600">MDDQIIVAVSLCGSSEDRQPDPIVLRTEDESWPHFSTLMMSLYKPPPSAVIIKYLDDEKDWIDMSSEAELSEALRMIKLSGEILQVRVLPVSDDGWQDHAYIKDRTQTTPVSSEDPFKWIPTTDGRYASGKDDGWQDHTDIKDSSLSSPVPDQGSYKCHGTTGARYTHEEPLVYPHSTAPTAPTAQGVMVTSVGGTQYIDAPATQPWLVYPHPNTQPQPTQHQSLVSECTGAQAQVADPVVVSQCSGDSNSSSGDMTKVANTNRPAAVSRTSAPATGNKTTLLAAATAWQDASKLPPQEKVKFLKRLVSGNDAGFKTAEDKTGKTQVLRAASSDATKCHDNPPSVDSLLKEFAGEPKVTQPMKGVWEGQNVQLTPQGQDPFEVDSVNVLDQTQLVSEMDNSPTLTPTKISKPLEENRVGNSTQRETEPPAFKFAGLSPLTLVQAWPDQHKIVTSSQGLTTITMTCESSEPPTVVRTENSHGLTNNNPKQPRKDGSKTRAAHEAVSTAVTKIAKVPVKPPVPLPRALLMMEGAPCGANAVAIEMPAEAESVKSEPEGEEVAASGGAACVAASEETGEILAREGDAAAVSSQQIKQVKERECGAGAVVSWETSPVLQVEVQAHKHRKDKSPEKKKKGKDVKSEKKSNKKSDGDAKKEDKDKKKEDKKKKEEEKEKKKQSKEENRVKLSEDVESGEKVRVKGDAALQYNDFVKHMKKLKKDMQASIVRDVTQEMYRIVQTGLFSLSQAQFNSSQKENFSEGVEHMGIYCDNCNCRIIGIRYKCGNCFDFDLCERCEALPNLHDPTHVFLKLRQPARNAGCAPSGGAGEKYCLLKENIYLVERAKQGDPGTPVDLSLHSGGEEQGSNFDTSKKENSPLADVSQRNITNKNKEDCEREKRDYQEYQEHLAGFSREFASRDRHQDGHFGGCSETLNSSSFDLTMARGIDSGMSKIGQEAEERLVAHTGLLPSAPLRQRYRDQDKSSECHSLSSCSGGSSIVHLPTPPDSSIVTVPSLEACVAQRMAQPAEAREPESLCLVLDGGHDIPSHQLQEPQETVQAATASVTHSDPTPLNLTKAPYPLSEGALVESTLLLSLMASEPRTMPMIPLVASSLHKITPMVPLEASSLPKSTPIVPLEASSLPKSAPMVSLEASSFPKSAPMVPLEASSLPKSTPIVPLEASSLPKSAPMVPLEASSLPKSAPMVPLEASSLPKSAPMVPLEASSLPKYSQVVPLTPATPSHSASLQTYHSVPIVASMTSTLAVVEDNDESAPEIDEDKQTSARDRQDSGSDDFVFENCTSSSDDDEDEEDFDESENRNRNLGAVWDSDSSDDFCIIDPENAALIPEGFELLPDSRSLTAALTQSQTVTCDSDVPLPNSCPAPSYEEVMSSSQMSCTQGSLVISDLRDEGEAQKLVEVVELAADVQEVTLVNPVSVEPTPEAAVIASKDTDLVNEEVESAPIVETMPAMAISDPVKSDQDVKTCATSADTAACCDDNTDETRPVLSGLIHKMSADEKSRFLELLKMEMDREYILEARRAEAEFRNRELELISLHAEMKPKPAEEVHSSSTASLAGSARSLSWSTSEASSIGVAAAPVAGERVEKFSRSSSVASSTRDADCQTVSTCLGQDQPSASHIIHNVATGVSKAATTAFLTAKDVFHSLQAKQSDWKAPSSSYKPPQSQWKPPADTYKPPKNTYKLPENTYQPPEDTYRPPESTYKPPEDTYKPPRDYDDYSNCIPPSSNWTLPRSIFVPPNIEWVVSDDRAEASHRNEGQISETQAGSVIIPNDESGVQEVTSGTLATAPTESSSVDEALELDRLQREGMKRLVEMGFANREENRRLLAEFKGDLMDVVQALVDGQSNDQWAQNRH</sequence>
<evidence type="ECO:0000313" key="10">
    <source>
        <dbReference type="Proteomes" id="UP001283361"/>
    </source>
</evidence>
<dbReference type="SUPFAM" id="SSF46934">
    <property type="entry name" value="UBA-like"/>
    <property type="match status" value="1"/>
</dbReference>
<keyword evidence="1" id="KW-0479">Metal-binding</keyword>
<feature type="domain" description="ZZ-type" evidence="7">
    <location>
        <begin position="761"/>
        <end position="813"/>
    </location>
</feature>
<dbReference type="GO" id="GO:0008270">
    <property type="term" value="F:zinc ion binding"/>
    <property type="evidence" value="ECO:0007669"/>
    <property type="project" value="UniProtKB-KW"/>
</dbReference>
<feature type="domain" description="UBA" evidence="6">
    <location>
        <begin position="1814"/>
        <end position="1855"/>
    </location>
</feature>
<feature type="region of interest" description="Disordered" evidence="5">
    <location>
        <begin position="976"/>
        <end position="996"/>
    </location>
</feature>
<feature type="compositionally biased region" description="Basic and acidic residues" evidence="5">
    <location>
        <begin position="1716"/>
        <end position="1728"/>
    </location>
</feature>
<feature type="region of interest" description="Disordered" evidence="5">
    <location>
        <begin position="618"/>
        <end position="691"/>
    </location>
</feature>
<feature type="compositionally biased region" description="Polar residues" evidence="5">
    <location>
        <begin position="1668"/>
        <end position="1679"/>
    </location>
</feature>
<feature type="domain" description="PB1" evidence="8">
    <location>
        <begin position="4"/>
        <end position="91"/>
    </location>
</feature>
<dbReference type="PROSITE" id="PS50135">
    <property type="entry name" value="ZF_ZZ_2"/>
    <property type="match status" value="1"/>
</dbReference>
<dbReference type="PROSITE" id="PS01357">
    <property type="entry name" value="ZF_ZZ_1"/>
    <property type="match status" value="1"/>
</dbReference>
<comment type="caution">
    <text evidence="9">The sequence shown here is derived from an EMBL/GenBank/DDBJ whole genome shotgun (WGS) entry which is preliminary data.</text>
</comment>
<dbReference type="InterPro" id="IPR015940">
    <property type="entry name" value="UBA"/>
</dbReference>
<evidence type="ECO:0008006" key="11">
    <source>
        <dbReference type="Google" id="ProtNLM"/>
    </source>
</evidence>
<evidence type="ECO:0000256" key="1">
    <source>
        <dbReference type="ARBA" id="ARBA00022723"/>
    </source>
</evidence>
<evidence type="ECO:0000259" key="7">
    <source>
        <dbReference type="PROSITE" id="PS50135"/>
    </source>
</evidence>
<dbReference type="SUPFAM" id="SSF54277">
    <property type="entry name" value="CAD &amp; PB1 domains"/>
    <property type="match status" value="1"/>
</dbReference>
<feature type="compositionally biased region" description="Basic residues" evidence="5">
    <location>
        <begin position="621"/>
        <end position="636"/>
    </location>
</feature>
<feature type="compositionally biased region" description="Basic and acidic residues" evidence="5">
    <location>
        <begin position="490"/>
        <end position="500"/>
    </location>
</feature>